<feature type="compositionally biased region" description="Polar residues" evidence="1">
    <location>
        <begin position="1"/>
        <end position="10"/>
    </location>
</feature>
<feature type="transmembrane region" description="Helical" evidence="2">
    <location>
        <begin position="200"/>
        <end position="221"/>
    </location>
</feature>
<gene>
    <name evidence="5" type="ORF">O3P69_017712</name>
</gene>
<proteinExistence type="predicted"/>
<keyword evidence="2" id="KW-0812">Transmembrane</keyword>
<dbReference type="AlphaFoldDB" id="A0AAW0TZ35"/>
<dbReference type="InterPro" id="IPR032008">
    <property type="entry name" value="APD1-4_N"/>
</dbReference>
<name>A0AAW0TZ35_SCYPA</name>
<evidence type="ECO:0000313" key="6">
    <source>
        <dbReference type="Proteomes" id="UP001487740"/>
    </source>
</evidence>
<feature type="domain" description="E3 ubiquitin-protein ligase APD1-4 N-terminal" evidence="3">
    <location>
        <begin position="258"/>
        <end position="327"/>
    </location>
</feature>
<feature type="transmembrane region" description="Helical" evidence="2">
    <location>
        <begin position="642"/>
        <end position="661"/>
    </location>
</feature>
<sequence>MRGRTPSTAKETPLRRREKSEWGDYGPAPYITSLCEGLVQRCVERRAAATLTWAGRQRYYIVDCERRRLASGGRPCVYVYVCACVHVLEGDLCVHSLRGLTHCHTCPVSPCDAGDALLSLPAVSVQVEWRRGTTEDRVWRGVAVTMVGVVKNIVIPLKGGAEGAPVFTIVCEVLPVPAPPALQDNPPLTRLWKMASAWRVISFFLVVFVLPTVLISLPLYARYHLYHTRHLPMTETDTRALNYAVSPFWCQGQRVSSNGTLDAYLVSGTPKVRKEKRHVSLKRKLLLQHDDIEYWGVYLLEGSTFTVSSTARWPGGVLLVAKGEENLRKCFYREDHLEAELNGAPPKTVYRSPVDVDDLPAEVLVEEEHHWADNGGEVFDEEGEDVLVDNLGIKPLKDKEDEEVEVDVKEEEEEEEEKDDEALVVVPRRKGPSIPKRRNGKGKKGKKGKKNKANKNDTLHGRSRRSAAQASPPPVLPDLSPSSPPPTPLSDSKLDMLHRFNDTLTVTTGNSSFSSSEEFLEQCRDSILVVELPPSLDWEWRLTTDNIGPSNSWHIPVDSSDYYYFIFTSDNSIELNHLGFVLDLQRTTYDVTDHLEACRNASECIFPLAFTQTESVVVEVPAGEQLDELHSFEVTTACQPRVPVYMVFILLVPFIILLFAFQ</sequence>
<feature type="compositionally biased region" description="Basic residues" evidence="1">
    <location>
        <begin position="427"/>
        <end position="453"/>
    </location>
</feature>
<dbReference type="PANTHER" id="PTHR39077:SF1">
    <property type="entry name" value="E3 UBIQUITIN-PROTEIN LIGASE APD1-4 MIDDLE DOMAIN-CONTAINING PROTEIN"/>
    <property type="match status" value="1"/>
</dbReference>
<dbReference type="Pfam" id="PF16040">
    <property type="entry name" value="APD1-4_N"/>
    <property type="match status" value="1"/>
</dbReference>
<evidence type="ECO:0000259" key="3">
    <source>
        <dbReference type="Pfam" id="PF16040"/>
    </source>
</evidence>
<feature type="region of interest" description="Disordered" evidence="1">
    <location>
        <begin position="1"/>
        <end position="21"/>
    </location>
</feature>
<dbReference type="InterPro" id="IPR032010">
    <property type="entry name" value="APD1-4_M"/>
</dbReference>
<keyword evidence="6" id="KW-1185">Reference proteome</keyword>
<evidence type="ECO:0008006" key="7">
    <source>
        <dbReference type="Google" id="ProtNLM"/>
    </source>
</evidence>
<evidence type="ECO:0000259" key="4">
    <source>
        <dbReference type="Pfam" id="PF16041"/>
    </source>
</evidence>
<feature type="compositionally biased region" description="Acidic residues" evidence="1">
    <location>
        <begin position="400"/>
        <end position="422"/>
    </location>
</feature>
<protein>
    <recommendedName>
        <fullName evidence="7">E3 ubiquitin-protein ligase APD1-4 middle domain-containing protein</fullName>
    </recommendedName>
</protein>
<evidence type="ECO:0000256" key="2">
    <source>
        <dbReference type="SAM" id="Phobius"/>
    </source>
</evidence>
<keyword evidence="2" id="KW-0472">Membrane</keyword>
<keyword evidence="2" id="KW-1133">Transmembrane helix</keyword>
<accession>A0AAW0TZ35</accession>
<feature type="compositionally biased region" description="Basic and acidic residues" evidence="1">
    <location>
        <begin position="12"/>
        <end position="21"/>
    </location>
</feature>
<comment type="caution">
    <text evidence="5">The sequence shown here is derived from an EMBL/GenBank/DDBJ whole genome shotgun (WGS) entry which is preliminary data.</text>
</comment>
<evidence type="ECO:0000313" key="5">
    <source>
        <dbReference type="EMBL" id="KAK8392313.1"/>
    </source>
</evidence>
<dbReference type="Proteomes" id="UP001487740">
    <property type="component" value="Unassembled WGS sequence"/>
</dbReference>
<dbReference type="PANTHER" id="PTHR39077">
    <property type="entry name" value="DUF4793 DOMAIN-CONTAINING PROTEIN"/>
    <property type="match status" value="1"/>
</dbReference>
<dbReference type="EMBL" id="JARAKH010000023">
    <property type="protein sequence ID" value="KAK8392313.1"/>
    <property type="molecule type" value="Genomic_DNA"/>
</dbReference>
<evidence type="ECO:0000256" key="1">
    <source>
        <dbReference type="SAM" id="MobiDB-lite"/>
    </source>
</evidence>
<dbReference type="Pfam" id="PF16041">
    <property type="entry name" value="APD1-4_M"/>
    <property type="match status" value="1"/>
</dbReference>
<reference evidence="5 6" key="1">
    <citation type="submission" date="2023-03" db="EMBL/GenBank/DDBJ databases">
        <title>High-quality genome of Scylla paramamosain provides insights in environmental adaptation.</title>
        <authorList>
            <person name="Zhang L."/>
        </authorList>
    </citation>
    <scope>NUCLEOTIDE SEQUENCE [LARGE SCALE GENOMIC DNA]</scope>
    <source>
        <strain evidence="5">LZ_2023a</strain>
        <tissue evidence="5">Muscle</tissue>
    </source>
</reference>
<feature type="region of interest" description="Disordered" evidence="1">
    <location>
        <begin position="391"/>
        <end position="493"/>
    </location>
</feature>
<organism evidence="5 6">
    <name type="scientific">Scylla paramamosain</name>
    <name type="common">Mud crab</name>
    <dbReference type="NCBI Taxonomy" id="85552"/>
    <lineage>
        <taxon>Eukaryota</taxon>
        <taxon>Metazoa</taxon>
        <taxon>Ecdysozoa</taxon>
        <taxon>Arthropoda</taxon>
        <taxon>Crustacea</taxon>
        <taxon>Multicrustacea</taxon>
        <taxon>Malacostraca</taxon>
        <taxon>Eumalacostraca</taxon>
        <taxon>Eucarida</taxon>
        <taxon>Decapoda</taxon>
        <taxon>Pleocyemata</taxon>
        <taxon>Brachyura</taxon>
        <taxon>Eubrachyura</taxon>
        <taxon>Portunoidea</taxon>
        <taxon>Portunidae</taxon>
        <taxon>Portuninae</taxon>
        <taxon>Scylla</taxon>
    </lineage>
</organism>
<feature type="domain" description="E3 ubiquitin-protein ligase APD1-4 middle" evidence="4">
    <location>
        <begin position="557"/>
        <end position="659"/>
    </location>
</feature>
<feature type="compositionally biased region" description="Pro residues" evidence="1">
    <location>
        <begin position="471"/>
        <end position="488"/>
    </location>
</feature>